<organism evidence="1 2">
    <name type="scientific">Pristionchus mayeri</name>
    <dbReference type="NCBI Taxonomy" id="1317129"/>
    <lineage>
        <taxon>Eukaryota</taxon>
        <taxon>Metazoa</taxon>
        <taxon>Ecdysozoa</taxon>
        <taxon>Nematoda</taxon>
        <taxon>Chromadorea</taxon>
        <taxon>Rhabditida</taxon>
        <taxon>Rhabditina</taxon>
        <taxon>Diplogasteromorpha</taxon>
        <taxon>Diplogasteroidea</taxon>
        <taxon>Neodiplogasteridae</taxon>
        <taxon>Pristionchus</taxon>
    </lineage>
</organism>
<reference evidence="2" key="1">
    <citation type="submission" date="2022-10" db="EMBL/GenBank/DDBJ databases">
        <title>Genome assembly of Pristionchus species.</title>
        <authorList>
            <person name="Yoshida K."/>
            <person name="Sommer R.J."/>
        </authorList>
    </citation>
    <scope>NUCLEOTIDE SEQUENCE [LARGE SCALE GENOMIC DNA]</scope>
    <source>
        <strain evidence="2">RS5460</strain>
    </source>
</reference>
<dbReference type="AlphaFoldDB" id="A0AAN5CUW1"/>
<sequence length="69" mass="7908">YRSRSVNAWIKHLKRKHSTTPSLAGCLLCCDCGHESYSHTHSQECEISNFVIIRHGDGPFRRLTDPVVR</sequence>
<name>A0AAN5CUW1_9BILA</name>
<proteinExistence type="predicted"/>
<dbReference type="EMBL" id="BTRK01000004">
    <property type="protein sequence ID" value="GMR50634.1"/>
    <property type="molecule type" value="Genomic_DNA"/>
</dbReference>
<feature type="non-terminal residue" evidence="1">
    <location>
        <position position="1"/>
    </location>
</feature>
<accession>A0AAN5CUW1</accession>
<dbReference type="Proteomes" id="UP001328107">
    <property type="component" value="Unassembled WGS sequence"/>
</dbReference>
<evidence type="ECO:0000313" key="2">
    <source>
        <dbReference type="Proteomes" id="UP001328107"/>
    </source>
</evidence>
<keyword evidence="2" id="KW-1185">Reference proteome</keyword>
<evidence type="ECO:0000313" key="1">
    <source>
        <dbReference type="EMBL" id="GMR50634.1"/>
    </source>
</evidence>
<feature type="non-terminal residue" evidence="1">
    <location>
        <position position="69"/>
    </location>
</feature>
<comment type="caution">
    <text evidence="1">The sequence shown here is derived from an EMBL/GenBank/DDBJ whole genome shotgun (WGS) entry which is preliminary data.</text>
</comment>
<gene>
    <name evidence="1" type="ORF">PMAYCL1PPCAC_20829</name>
</gene>
<protein>
    <submittedName>
        <fullName evidence="1">Uncharacterized protein</fullName>
    </submittedName>
</protein>